<dbReference type="EMBL" id="CAJOBA010019826">
    <property type="protein sequence ID" value="CAF3905531.1"/>
    <property type="molecule type" value="Genomic_DNA"/>
</dbReference>
<feature type="non-terminal residue" evidence="1">
    <location>
        <position position="66"/>
    </location>
</feature>
<comment type="caution">
    <text evidence="1">The sequence shown here is derived from an EMBL/GenBank/DDBJ whole genome shotgun (WGS) entry which is preliminary data.</text>
</comment>
<organism evidence="1 2">
    <name type="scientific">Didymodactylos carnosus</name>
    <dbReference type="NCBI Taxonomy" id="1234261"/>
    <lineage>
        <taxon>Eukaryota</taxon>
        <taxon>Metazoa</taxon>
        <taxon>Spiralia</taxon>
        <taxon>Gnathifera</taxon>
        <taxon>Rotifera</taxon>
        <taxon>Eurotatoria</taxon>
        <taxon>Bdelloidea</taxon>
        <taxon>Philodinida</taxon>
        <taxon>Philodinidae</taxon>
        <taxon>Didymodactylos</taxon>
    </lineage>
</organism>
<feature type="non-terminal residue" evidence="1">
    <location>
        <position position="1"/>
    </location>
</feature>
<proteinExistence type="predicted"/>
<dbReference type="AlphaFoldDB" id="A0A8S2LSW6"/>
<evidence type="ECO:0000313" key="1">
    <source>
        <dbReference type="EMBL" id="CAF3905531.1"/>
    </source>
</evidence>
<name>A0A8S2LSW6_9BILA</name>
<evidence type="ECO:0000313" key="2">
    <source>
        <dbReference type="Proteomes" id="UP000682733"/>
    </source>
</evidence>
<sequence>DSSMMTVQFQSSGQKLSLYRGSILFEQLNHYYSKQYQQASSRHSARQHLSTRRSNAPEIICLNDSL</sequence>
<accession>A0A8S2LSW6</accession>
<dbReference type="Proteomes" id="UP000682733">
    <property type="component" value="Unassembled WGS sequence"/>
</dbReference>
<gene>
    <name evidence="1" type="ORF">TMI583_LOCUS20830</name>
</gene>
<reference evidence="1" key="1">
    <citation type="submission" date="2021-02" db="EMBL/GenBank/DDBJ databases">
        <authorList>
            <person name="Nowell W R."/>
        </authorList>
    </citation>
    <scope>NUCLEOTIDE SEQUENCE</scope>
</reference>
<protein>
    <submittedName>
        <fullName evidence="1">Uncharacterized protein</fullName>
    </submittedName>
</protein>